<accession>A0A6J7ZU01</accession>
<organism evidence="2 3">
    <name type="scientific">Mytilus coruscus</name>
    <name type="common">Sea mussel</name>
    <dbReference type="NCBI Taxonomy" id="42192"/>
    <lineage>
        <taxon>Eukaryota</taxon>
        <taxon>Metazoa</taxon>
        <taxon>Spiralia</taxon>
        <taxon>Lophotrochozoa</taxon>
        <taxon>Mollusca</taxon>
        <taxon>Bivalvia</taxon>
        <taxon>Autobranchia</taxon>
        <taxon>Pteriomorphia</taxon>
        <taxon>Mytilida</taxon>
        <taxon>Mytiloidea</taxon>
        <taxon>Mytilidae</taxon>
        <taxon>Mytilinae</taxon>
        <taxon>Mytilus</taxon>
    </lineage>
</organism>
<feature type="coiled-coil region" evidence="1">
    <location>
        <begin position="120"/>
        <end position="165"/>
    </location>
</feature>
<dbReference type="AlphaFoldDB" id="A0A6J7ZU01"/>
<dbReference type="Gene3D" id="3.30.160.60">
    <property type="entry name" value="Classic Zinc Finger"/>
    <property type="match status" value="1"/>
</dbReference>
<evidence type="ECO:0008006" key="4">
    <source>
        <dbReference type="Google" id="ProtNLM"/>
    </source>
</evidence>
<dbReference type="EMBL" id="CACVKT020000026">
    <property type="protein sequence ID" value="CAC5355258.1"/>
    <property type="molecule type" value="Genomic_DNA"/>
</dbReference>
<sequence length="254" mass="29043">MAPSNTVLCGVCDSELTTTNADYWCPECDEKLPSQCLKHHNASKATRNHAVISVDNYIQLPPSIANISQHCSQHDRKFHDYCPQHESLCCPHCIQSNHAACVGIVLLEKIIQTAKTSALLECLDQNLKDIKLNVERIVRDRKQNLAEIQKQRQKFHEETKQVRNKINEHIGSLEQRILQDLYAAEEEFKSQIENVLGKLVVNMEKVDLFQTNTSAIKEHASDLQAFLGSKMIETEIQTHEKFLKSLFDDDRHTL</sequence>
<reference evidence="2 3" key="1">
    <citation type="submission" date="2020-06" db="EMBL/GenBank/DDBJ databases">
        <authorList>
            <person name="Li R."/>
            <person name="Bekaert M."/>
        </authorList>
    </citation>
    <scope>NUCLEOTIDE SEQUENCE [LARGE SCALE GENOMIC DNA]</scope>
    <source>
        <strain evidence="3">wild</strain>
    </source>
</reference>
<keyword evidence="3" id="KW-1185">Reference proteome</keyword>
<dbReference type="PANTHER" id="PTHR25462">
    <property type="entry name" value="BONUS, ISOFORM C-RELATED"/>
    <property type="match status" value="1"/>
</dbReference>
<dbReference type="InterPro" id="IPR047153">
    <property type="entry name" value="TRIM45/56/19-like"/>
</dbReference>
<evidence type="ECO:0000313" key="2">
    <source>
        <dbReference type="EMBL" id="CAC5355258.1"/>
    </source>
</evidence>
<name>A0A6J7ZU01_MYTCO</name>
<proteinExistence type="predicted"/>
<protein>
    <recommendedName>
        <fullName evidence="4">B box-type domain-containing protein</fullName>
    </recommendedName>
</protein>
<keyword evidence="1" id="KW-0175">Coiled coil</keyword>
<evidence type="ECO:0000256" key="1">
    <source>
        <dbReference type="SAM" id="Coils"/>
    </source>
</evidence>
<gene>
    <name evidence="2" type="ORF">MCOR_126</name>
</gene>
<dbReference type="PANTHER" id="PTHR25462:SF296">
    <property type="entry name" value="MEIOTIC P26, ISOFORM F"/>
    <property type="match status" value="1"/>
</dbReference>
<evidence type="ECO:0000313" key="3">
    <source>
        <dbReference type="Proteomes" id="UP000507470"/>
    </source>
</evidence>
<dbReference type="Proteomes" id="UP000507470">
    <property type="component" value="Unassembled WGS sequence"/>
</dbReference>
<dbReference type="OrthoDB" id="6135363at2759"/>
<dbReference type="CDD" id="cd19757">
    <property type="entry name" value="Bbox1"/>
    <property type="match status" value="1"/>
</dbReference>